<dbReference type="EMBL" id="FCOF02000076">
    <property type="protein sequence ID" value="SAK94976.1"/>
    <property type="molecule type" value="Genomic_DNA"/>
</dbReference>
<comment type="caution">
    <text evidence="1">The sequence shown here is derived from an EMBL/GenBank/DDBJ whole genome shotgun (WGS) entry which is preliminary data.</text>
</comment>
<dbReference type="RefSeq" id="WP_061128463.1">
    <property type="nucleotide sequence ID" value="NZ_FCOF02000076.1"/>
</dbReference>
<dbReference type="OrthoDB" id="8966845at2"/>
<proteinExistence type="predicted"/>
<evidence type="ECO:0000313" key="1">
    <source>
        <dbReference type="EMBL" id="SAK94976.1"/>
    </source>
</evidence>
<sequence>MKDAKVSVLFGEDVVTVKREGSNRAVMAKILGKVSVEGVEVLCLDRLVHESHEQQFGDWTLAGAVTTLLSRPLLGAGAATA</sequence>
<accession>A0A158DL99</accession>
<dbReference type="Proteomes" id="UP000054870">
    <property type="component" value="Unassembled WGS sequence"/>
</dbReference>
<protein>
    <submittedName>
        <fullName evidence="1">Uncharacterized protein</fullName>
    </submittedName>
</protein>
<reference evidence="1" key="1">
    <citation type="submission" date="2016-01" db="EMBL/GenBank/DDBJ databases">
        <authorList>
            <person name="Peeters C."/>
        </authorList>
    </citation>
    <scope>NUCLEOTIDE SEQUENCE [LARGE SCALE GENOMIC DNA]</scope>
    <source>
        <strain evidence="1">LMG 29318</strain>
    </source>
</reference>
<name>A0A158DL99_9BURK</name>
<dbReference type="AlphaFoldDB" id="A0A158DL99"/>
<keyword evidence="2" id="KW-1185">Reference proteome</keyword>
<organism evidence="1 2">
    <name type="scientific">Caballeronia catudaia</name>
    <dbReference type="NCBI Taxonomy" id="1777136"/>
    <lineage>
        <taxon>Bacteria</taxon>
        <taxon>Pseudomonadati</taxon>
        <taxon>Pseudomonadota</taxon>
        <taxon>Betaproteobacteria</taxon>
        <taxon>Burkholderiales</taxon>
        <taxon>Burkholderiaceae</taxon>
        <taxon>Caballeronia</taxon>
    </lineage>
</organism>
<evidence type="ECO:0000313" key="2">
    <source>
        <dbReference type="Proteomes" id="UP000054870"/>
    </source>
</evidence>
<gene>
    <name evidence="1" type="ORF">AWB75_06872</name>
</gene>